<protein>
    <submittedName>
        <fullName evidence="1">Uncharacterized protein</fullName>
    </submittedName>
</protein>
<evidence type="ECO:0000313" key="2">
    <source>
        <dbReference type="Proteomes" id="UP001437256"/>
    </source>
</evidence>
<sequence>MLIDVKTPNGPSVLQTPEIAVPSLTSSHLQQQGIFDCDKLPADIERITPVVDVTLRPDPYNLKDGLKSEEQLSNLRLKKRGKRLVEYQEKQNTLIASYLKPIEDYATEAQIQEEADRLPVSIEVMLARLFSVGSLNFVLAGQDCGVG</sequence>
<organism evidence="1 2">
    <name type="scientific">Marasmius tenuissimus</name>
    <dbReference type="NCBI Taxonomy" id="585030"/>
    <lineage>
        <taxon>Eukaryota</taxon>
        <taxon>Fungi</taxon>
        <taxon>Dikarya</taxon>
        <taxon>Basidiomycota</taxon>
        <taxon>Agaricomycotina</taxon>
        <taxon>Agaricomycetes</taxon>
        <taxon>Agaricomycetidae</taxon>
        <taxon>Agaricales</taxon>
        <taxon>Marasmiineae</taxon>
        <taxon>Marasmiaceae</taxon>
        <taxon>Marasmius</taxon>
    </lineage>
</organism>
<proteinExistence type="predicted"/>
<reference evidence="1 2" key="1">
    <citation type="submission" date="2024-05" db="EMBL/GenBank/DDBJ databases">
        <title>A draft genome resource for the thread blight pathogen Marasmius tenuissimus strain MS-2.</title>
        <authorList>
            <person name="Yulfo-Soto G.E."/>
            <person name="Baruah I.K."/>
            <person name="Amoako-Attah I."/>
            <person name="Bukari Y."/>
            <person name="Meinhardt L.W."/>
            <person name="Bailey B.A."/>
            <person name="Cohen S.P."/>
        </authorList>
    </citation>
    <scope>NUCLEOTIDE SEQUENCE [LARGE SCALE GENOMIC DNA]</scope>
    <source>
        <strain evidence="1 2">MS-2</strain>
    </source>
</reference>
<dbReference type="EMBL" id="JBBXMP010000018">
    <property type="protein sequence ID" value="KAL0068422.1"/>
    <property type="molecule type" value="Genomic_DNA"/>
</dbReference>
<comment type="caution">
    <text evidence="1">The sequence shown here is derived from an EMBL/GenBank/DDBJ whole genome shotgun (WGS) entry which is preliminary data.</text>
</comment>
<dbReference type="Proteomes" id="UP001437256">
    <property type="component" value="Unassembled WGS sequence"/>
</dbReference>
<keyword evidence="2" id="KW-1185">Reference proteome</keyword>
<accession>A0ABR3A4V3</accession>
<evidence type="ECO:0000313" key="1">
    <source>
        <dbReference type="EMBL" id="KAL0068422.1"/>
    </source>
</evidence>
<name>A0ABR3A4V3_9AGAR</name>
<gene>
    <name evidence="1" type="ORF">AAF712_004500</name>
</gene>